<reference evidence="2 3" key="1">
    <citation type="submission" date="2019-06" db="EMBL/GenBank/DDBJ databases">
        <title>Genome of new Rhodobacteraceae sp. SM1903.</title>
        <authorList>
            <person name="Ren X."/>
        </authorList>
    </citation>
    <scope>NUCLEOTIDE SEQUENCE [LARGE SCALE GENOMIC DNA]</scope>
    <source>
        <strain evidence="2 3">SM1903</strain>
    </source>
</reference>
<dbReference type="Proteomes" id="UP000314011">
    <property type="component" value="Unassembled WGS sequence"/>
</dbReference>
<keyword evidence="2" id="KW-0808">Transferase</keyword>
<accession>A0A5C5GG49</accession>
<keyword evidence="3" id="KW-1185">Reference proteome</keyword>
<dbReference type="AlphaFoldDB" id="A0A5C5GG49"/>
<comment type="caution">
    <text evidence="2">The sequence shown here is derived from an EMBL/GenBank/DDBJ whole genome shotgun (WGS) entry which is preliminary data.</text>
</comment>
<evidence type="ECO:0000313" key="2">
    <source>
        <dbReference type="EMBL" id="TNY32931.1"/>
    </source>
</evidence>
<organism evidence="2 3">
    <name type="scientific">Pelagovum pacificum</name>
    <dbReference type="NCBI Taxonomy" id="2588711"/>
    <lineage>
        <taxon>Bacteria</taxon>
        <taxon>Pseudomonadati</taxon>
        <taxon>Pseudomonadota</taxon>
        <taxon>Alphaproteobacteria</taxon>
        <taxon>Rhodobacterales</taxon>
        <taxon>Paracoccaceae</taxon>
        <taxon>Pelagovum</taxon>
    </lineage>
</organism>
<gene>
    <name evidence="2" type="ORF">FHY64_06540</name>
</gene>
<dbReference type="GO" id="GO:0032259">
    <property type="term" value="P:methylation"/>
    <property type="evidence" value="ECO:0007669"/>
    <property type="project" value="UniProtKB-KW"/>
</dbReference>
<dbReference type="GO" id="GO:0008168">
    <property type="term" value="F:methyltransferase activity"/>
    <property type="evidence" value="ECO:0007669"/>
    <property type="project" value="UniProtKB-KW"/>
</dbReference>
<name>A0A5C5GG49_9RHOB</name>
<dbReference type="SUPFAM" id="SSF53335">
    <property type="entry name" value="S-adenosyl-L-methionine-dependent methyltransferases"/>
    <property type="match status" value="1"/>
</dbReference>
<protein>
    <submittedName>
        <fullName evidence="2">Methyltransferase</fullName>
    </submittedName>
</protein>
<dbReference type="EMBL" id="VFFF01000001">
    <property type="protein sequence ID" value="TNY32931.1"/>
    <property type="molecule type" value="Genomic_DNA"/>
</dbReference>
<dbReference type="OrthoDB" id="1079385at2"/>
<evidence type="ECO:0000313" key="3">
    <source>
        <dbReference type="Proteomes" id="UP000314011"/>
    </source>
</evidence>
<evidence type="ECO:0000256" key="1">
    <source>
        <dbReference type="SAM" id="MobiDB-lite"/>
    </source>
</evidence>
<keyword evidence="2" id="KW-0489">Methyltransferase</keyword>
<proteinExistence type="predicted"/>
<sequence length="229" mass="25671">MTQNRSSAVMAQRHEAHDSLDFFPTPPWATRALCEWLQGQGQPIDQLRATEPACGQGDMARPLAEYFGDVWASDVHDHGWTGLCEIWDFLLSPPHRDADDWIITNPPFRLALPFIQLARMRAAAGVAMLVRTSFLEGGERYRELFADDRPTHVLQFCERVPMAKGRLDAKGSTATAYCWLVWLGADRALETVFDWIPPGTRKRLELPGDYPTAPKLEPGSAPLLEGART</sequence>
<dbReference type="InterPro" id="IPR029063">
    <property type="entry name" value="SAM-dependent_MTases_sf"/>
</dbReference>
<feature type="region of interest" description="Disordered" evidence="1">
    <location>
        <begin position="206"/>
        <end position="229"/>
    </location>
</feature>